<evidence type="ECO:0000313" key="2">
    <source>
        <dbReference type="EMBL" id="GGR70050.1"/>
    </source>
</evidence>
<accession>A0A918L107</accession>
<protein>
    <submittedName>
        <fullName evidence="2">Uncharacterized protein</fullName>
    </submittedName>
</protein>
<comment type="caution">
    <text evidence="2">The sequence shown here is derived from an EMBL/GenBank/DDBJ whole genome shotgun (WGS) entry which is preliminary data.</text>
</comment>
<dbReference type="EMBL" id="BMTL01000002">
    <property type="protein sequence ID" value="GGR70050.1"/>
    <property type="molecule type" value="Genomic_DNA"/>
</dbReference>
<organism evidence="2 3">
    <name type="scientific">Streptomyces humidus</name>
    <dbReference type="NCBI Taxonomy" id="52259"/>
    <lineage>
        <taxon>Bacteria</taxon>
        <taxon>Bacillati</taxon>
        <taxon>Actinomycetota</taxon>
        <taxon>Actinomycetes</taxon>
        <taxon>Kitasatosporales</taxon>
        <taxon>Streptomycetaceae</taxon>
        <taxon>Streptomyces</taxon>
    </lineage>
</organism>
<dbReference type="Proteomes" id="UP000606194">
    <property type="component" value="Unassembled WGS sequence"/>
</dbReference>
<name>A0A918L107_9ACTN</name>
<proteinExistence type="predicted"/>
<sequence>MTDVLCGGGSREELGERAGERDAQSRSKGAAADEDLTSCRRHGETFLLADRNCDPAVSITRSALREPRL</sequence>
<evidence type="ECO:0000256" key="1">
    <source>
        <dbReference type="SAM" id="MobiDB-lite"/>
    </source>
</evidence>
<gene>
    <name evidence="2" type="ORF">GCM10010269_06140</name>
</gene>
<evidence type="ECO:0000313" key="3">
    <source>
        <dbReference type="Proteomes" id="UP000606194"/>
    </source>
</evidence>
<feature type="region of interest" description="Disordered" evidence="1">
    <location>
        <begin position="1"/>
        <end position="35"/>
    </location>
</feature>
<feature type="compositionally biased region" description="Basic and acidic residues" evidence="1">
    <location>
        <begin position="10"/>
        <end position="25"/>
    </location>
</feature>
<reference evidence="2" key="2">
    <citation type="submission" date="2020-09" db="EMBL/GenBank/DDBJ databases">
        <authorList>
            <person name="Sun Q."/>
            <person name="Ohkuma M."/>
        </authorList>
    </citation>
    <scope>NUCLEOTIDE SEQUENCE</scope>
    <source>
        <strain evidence="2">JCM 4386</strain>
    </source>
</reference>
<keyword evidence="3" id="KW-1185">Reference proteome</keyword>
<reference evidence="2" key="1">
    <citation type="journal article" date="2014" name="Int. J. Syst. Evol. Microbiol.">
        <title>Complete genome sequence of Corynebacterium casei LMG S-19264T (=DSM 44701T), isolated from a smear-ripened cheese.</title>
        <authorList>
            <consortium name="US DOE Joint Genome Institute (JGI-PGF)"/>
            <person name="Walter F."/>
            <person name="Albersmeier A."/>
            <person name="Kalinowski J."/>
            <person name="Ruckert C."/>
        </authorList>
    </citation>
    <scope>NUCLEOTIDE SEQUENCE</scope>
    <source>
        <strain evidence="2">JCM 4386</strain>
    </source>
</reference>
<dbReference type="AlphaFoldDB" id="A0A918L107"/>